<organism evidence="1 2">
    <name type="scientific">Trifolium pratense</name>
    <name type="common">Red clover</name>
    <dbReference type="NCBI Taxonomy" id="57577"/>
    <lineage>
        <taxon>Eukaryota</taxon>
        <taxon>Viridiplantae</taxon>
        <taxon>Streptophyta</taxon>
        <taxon>Embryophyta</taxon>
        <taxon>Tracheophyta</taxon>
        <taxon>Spermatophyta</taxon>
        <taxon>Magnoliopsida</taxon>
        <taxon>eudicotyledons</taxon>
        <taxon>Gunneridae</taxon>
        <taxon>Pentapetalae</taxon>
        <taxon>rosids</taxon>
        <taxon>fabids</taxon>
        <taxon>Fabales</taxon>
        <taxon>Fabaceae</taxon>
        <taxon>Papilionoideae</taxon>
        <taxon>50 kb inversion clade</taxon>
        <taxon>NPAAA clade</taxon>
        <taxon>Hologalegina</taxon>
        <taxon>IRL clade</taxon>
        <taxon>Trifolieae</taxon>
        <taxon>Trifolium</taxon>
    </lineage>
</organism>
<reference evidence="1" key="1">
    <citation type="submission" date="2023-10" db="EMBL/GenBank/DDBJ databases">
        <authorList>
            <person name="Rodriguez Cubillos JULIANA M."/>
            <person name="De Vega J."/>
        </authorList>
    </citation>
    <scope>NUCLEOTIDE SEQUENCE</scope>
</reference>
<sequence>MVIGYWISQAGITTNINAELQTILNGLQMAWNNGFLYVECKSDCQSALNFIHDGVPTTHLYAPVIDLIRRFIDYIWLLSFHHSLREDNIYADWLAKHGVRLEGDMISWRQYSTPLSTYLLADSMGISSPEINLVVSCCFFLLH</sequence>
<protein>
    <submittedName>
        <fullName evidence="1">Uncharacterized protein</fullName>
    </submittedName>
</protein>
<name>A0ACB0LKT8_TRIPR</name>
<evidence type="ECO:0000313" key="2">
    <source>
        <dbReference type="Proteomes" id="UP001177021"/>
    </source>
</evidence>
<dbReference type="EMBL" id="CASHSV030000615">
    <property type="protein sequence ID" value="CAJ2669295.1"/>
    <property type="molecule type" value="Genomic_DNA"/>
</dbReference>
<dbReference type="Proteomes" id="UP001177021">
    <property type="component" value="Unassembled WGS sequence"/>
</dbReference>
<proteinExistence type="predicted"/>
<accession>A0ACB0LKT8</accession>
<evidence type="ECO:0000313" key="1">
    <source>
        <dbReference type="EMBL" id="CAJ2669295.1"/>
    </source>
</evidence>
<keyword evidence="2" id="KW-1185">Reference proteome</keyword>
<gene>
    <name evidence="1" type="ORF">MILVUS5_LOCUS33532</name>
</gene>
<comment type="caution">
    <text evidence="1">The sequence shown here is derived from an EMBL/GenBank/DDBJ whole genome shotgun (WGS) entry which is preliminary data.</text>
</comment>